<comment type="caution">
    <text evidence="14">The sequence shown here is derived from an EMBL/GenBank/DDBJ whole genome shotgun (WGS) entry which is preliminary data.</text>
</comment>
<evidence type="ECO:0000313" key="14">
    <source>
        <dbReference type="EMBL" id="KON30567.1"/>
    </source>
</evidence>
<evidence type="ECO:0000256" key="10">
    <source>
        <dbReference type="ARBA" id="ARBA00022917"/>
    </source>
</evidence>
<dbReference type="EMBL" id="LFWU01000121">
    <property type="protein sequence ID" value="KON30567.1"/>
    <property type="molecule type" value="Genomic_DNA"/>
</dbReference>
<dbReference type="InterPro" id="IPR005147">
    <property type="entry name" value="tRNA_synthase_B5-dom"/>
</dbReference>
<keyword evidence="8 12" id="KW-0067">ATP-binding</keyword>
<dbReference type="Pfam" id="PF03484">
    <property type="entry name" value="B5"/>
    <property type="match status" value="1"/>
</dbReference>
<comment type="subcellular location">
    <subcellularLocation>
        <location evidence="2 12">Cytoplasm</location>
    </subcellularLocation>
</comment>
<evidence type="ECO:0000256" key="2">
    <source>
        <dbReference type="ARBA" id="ARBA00004496"/>
    </source>
</evidence>
<dbReference type="AlphaFoldDB" id="A0A0M0BPS9"/>
<dbReference type="Gene3D" id="3.50.40.10">
    <property type="entry name" value="Phenylalanyl-trna Synthetase, Chain B, domain 3"/>
    <property type="match status" value="1"/>
</dbReference>
<dbReference type="PATRIC" id="fig|1685124.3.peg.971"/>
<keyword evidence="4 12" id="KW-0963">Cytoplasm</keyword>
<dbReference type="GO" id="GO:0004826">
    <property type="term" value="F:phenylalanine-tRNA ligase activity"/>
    <property type="evidence" value="ECO:0007669"/>
    <property type="project" value="UniProtKB-UniRule"/>
</dbReference>
<keyword evidence="6 12" id="KW-0479">Metal-binding</keyword>
<evidence type="ECO:0000256" key="3">
    <source>
        <dbReference type="ARBA" id="ARBA00007438"/>
    </source>
</evidence>
<dbReference type="GO" id="GO:0005524">
    <property type="term" value="F:ATP binding"/>
    <property type="evidence" value="ECO:0007669"/>
    <property type="project" value="UniProtKB-UniRule"/>
</dbReference>
<feature type="binding site" evidence="12">
    <location>
        <position position="327"/>
    </location>
    <ligand>
        <name>Mg(2+)</name>
        <dbReference type="ChEBI" id="CHEBI:18420"/>
        <note>shared with alpha subunit</note>
    </ligand>
</feature>
<evidence type="ECO:0000256" key="5">
    <source>
        <dbReference type="ARBA" id="ARBA00022598"/>
    </source>
</evidence>
<comment type="subunit">
    <text evidence="12">Tetramer of two alpha and two beta subunits.</text>
</comment>
<dbReference type="EC" id="6.1.1.20" evidence="12"/>
<evidence type="ECO:0000256" key="12">
    <source>
        <dbReference type="HAMAP-Rule" id="MF_00284"/>
    </source>
</evidence>
<dbReference type="HAMAP" id="MF_00284">
    <property type="entry name" value="Phe_tRNA_synth_beta2"/>
    <property type="match status" value="1"/>
</dbReference>
<dbReference type="SMART" id="SM00873">
    <property type="entry name" value="B3_4"/>
    <property type="match status" value="1"/>
</dbReference>
<gene>
    <name evidence="12" type="primary">pheT</name>
    <name evidence="14" type="ORF">AC477_04840</name>
</gene>
<comment type="similarity">
    <text evidence="3 12">Belongs to the phenylalanyl-tRNA synthetase beta subunit family. Type 2 subfamily.</text>
</comment>
<evidence type="ECO:0000256" key="8">
    <source>
        <dbReference type="ARBA" id="ARBA00022840"/>
    </source>
</evidence>
<dbReference type="InterPro" id="IPR020825">
    <property type="entry name" value="Phe-tRNA_synthase-like_B3/B4"/>
</dbReference>
<dbReference type="NCBIfam" id="TIGR00471">
    <property type="entry name" value="pheT_arch"/>
    <property type="match status" value="1"/>
</dbReference>
<organism evidence="14 15">
    <name type="scientific">miscellaneous Crenarchaeota group-1 archaeon SG8-32-1</name>
    <dbReference type="NCBI Taxonomy" id="1685124"/>
    <lineage>
        <taxon>Archaea</taxon>
        <taxon>Candidatus Bathyarchaeota</taxon>
        <taxon>MCG-1</taxon>
    </lineage>
</organism>
<feature type="binding site" evidence="12">
    <location>
        <position position="333"/>
    </location>
    <ligand>
        <name>Mg(2+)</name>
        <dbReference type="ChEBI" id="CHEBI:18420"/>
        <note>shared with alpha subunit</note>
    </ligand>
</feature>
<dbReference type="SUPFAM" id="SSF55681">
    <property type="entry name" value="Class II aaRS and biotin synthetases"/>
    <property type="match status" value="1"/>
</dbReference>
<dbReference type="Pfam" id="PF17759">
    <property type="entry name" value="tRNA_synthFbeta"/>
    <property type="match status" value="1"/>
</dbReference>
<dbReference type="SMART" id="SM00874">
    <property type="entry name" value="B5"/>
    <property type="match status" value="1"/>
</dbReference>
<feature type="binding site" evidence="12">
    <location>
        <position position="336"/>
    </location>
    <ligand>
        <name>Mg(2+)</name>
        <dbReference type="ChEBI" id="CHEBI:18420"/>
        <note>shared with alpha subunit</note>
    </ligand>
</feature>
<dbReference type="GO" id="GO:0000287">
    <property type="term" value="F:magnesium ion binding"/>
    <property type="evidence" value="ECO:0007669"/>
    <property type="project" value="InterPro"/>
</dbReference>
<evidence type="ECO:0000256" key="9">
    <source>
        <dbReference type="ARBA" id="ARBA00022842"/>
    </source>
</evidence>
<evidence type="ECO:0000259" key="13">
    <source>
        <dbReference type="PROSITE" id="PS51483"/>
    </source>
</evidence>
<comment type="catalytic activity">
    <reaction evidence="12">
        <text>tRNA(Phe) + L-phenylalanine + ATP = L-phenylalanyl-tRNA(Phe) + AMP + diphosphate + H(+)</text>
        <dbReference type="Rhea" id="RHEA:19413"/>
        <dbReference type="Rhea" id="RHEA-COMP:9668"/>
        <dbReference type="Rhea" id="RHEA-COMP:9699"/>
        <dbReference type="ChEBI" id="CHEBI:15378"/>
        <dbReference type="ChEBI" id="CHEBI:30616"/>
        <dbReference type="ChEBI" id="CHEBI:33019"/>
        <dbReference type="ChEBI" id="CHEBI:58095"/>
        <dbReference type="ChEBI" id="CHEBI:78442"/>
        <dbReference type="ChEBI" id="CHEBI:78531"/>
        <dbReference type="ChEBI" id="CHEBI:456215"/>
        <dbReference type="EC" id="6.1.1.20"/>
    </reaction>
</comment>
<feature type="domain" description="B5" evidence="13">
    <location>
        <begin position="273"/>
        <end position="349"/>
    </location>
</feature>
<dbReference type="InterPro" id="IPR045864">
    <property type="entry name" value="aa-tRNA-synth_II/BPL/LPL"/>
</dbReference>
<dbReference type="Gene3D" id="3.30.930.10">
    <property type="entry name" value="Bira Bifunctional Protein, Domain 2"/>
    <property type="match status" value="1"/>
</dbReference>
<protein>
    <recommendedName>
        <fullName evidence="12">Phenylalanine--tRNA ligase beta subunit</fullName>
        <ecNumber evidence="12">6.1.1.20</ecNumber>
    </recommendedName>
    <alternativeName>
        <fullName evidence="12">Phenylalanyl-tRNA synthetase beta subunit</fullName>
        <shortName evidence="12">PheRS</shortName>
    </alternativeName>
</protein>
<evidence type="ECO:0000313" key="15">
    <source>
        <dbReference type="Proteomes" id="UP000037237"/>
    </source>
</evidence>
<dbReference type="InterPro" id="IPR009061">
    <property type="entry name" value="DNA-bd_dom_put_sf"/>
</dbReference>
<reference evidence="14 15" key="1">
    <citation type="submission" date="2015-06" db="EMBL/GenBank/DDBJ databases">
        <title>New insights into the roles of widespread benthic archaea in carbon and nitrogen cycling.</title>
        <authorList>
            <person name="Lazar C.S."/>
            <person name="Baker B.J."/>
            <person name="Seitz K.W."/>
            <person name="Hyde A.S."/>
            <person name="Dick G.J."/>
            <person name="Hinrichs K.-U."/>
            <person name="Teske A.P."/>
        </authorList>
    </citation>
    <scope>NUCLEOTIDE SEQUENCE [LARGE SCALE GENOMIC DNA]</scope>
    <source>
        <strain evidence="14">SG8-32-1</strain>
    </source>
</reference>
<keyword evidence="10 12" id="KW-0648">Protein biosynthesis</keyword>
<dbReference type="Proteomes" id="UP000037237">
    <property type="component" value="Unassembled WGS sequence"/>
</dbReference>
<feature type="binding site" evidence="12">
    <location>
        <position position="337"/>
    </location>
    <ligand>
        <name>Mg(2+)</name>
        <dbReference type="ChEBI" id="CHEBI:18420"/>
        <note>shared with alpha subunit</note>
    </ligand>
</feature>
<comment type="cofactor">
    <cofactor evidence="1 12">
        <name>Mg(2+)</name>
        <dbReference type="ChEBI" id="CHEBI:18420"/>
    </cofactor>
</comment>
<name>A0A0M0BPS9_9ARCH</name>
<dbReference type="CDD" id="cd00769">
    <property type="entry name" value="PheRS_beta_core"/>
    <property type="match status" value="1"/>
</dbReference>
<dbReference type="GO" id="GO:0003723">
    <property type="term" value="F:RNA binding"/>
    <property type="evidence" value="ECO:0007669"/>
    <property type="project" value="InterPro"/>
</dbReference>
<dbReference type="FunFam" id="3.50.40.10:FF:000003">
    <property type="entry name" value="Phenylalanine--tRNA ligase beta subunit"/>
    <property type="match status" value="1"/>
</dbReference>
<dbReference type="InterPro" id="IPR004531">
    <property type="entry name" value="Phe-tRNA-synth_IIc_bsu_arc_euk"/>
</dbReference>
<dbReference type="InterPro" id="IPR045060">
    <property type="entry name" value="Phe-tRNA-ligase_IIc_bsu"/>
</dbReference>
<dbReference type="GO" id="GO:0006432">
    <property type="term" value="P:phenylalanyl-tRNA aminoacylation"/>
    <property type="evidence" value="ECO:0007669"/>
    <property type="project" value="UniProtKB-UniRule"/>
</dbReference>
<dbReference type="Gene3D" id="3.30.56.10">
    <property type="match status" value="2"/>
</dbReference>
<keyword evidence="11 12" id="KW-0030">Aminoacyl-tRNA synthetase</keyword>
<evidence type="ECO:0000256" key="1">
    <source>
        <dbReference type="ARBA" id="ARBA00001946"/>
    </source>
</evidence>
<sequence>MPTITLDRKRFSSFVGHDLSLEEMTKWLPWMGTDTEEVGEDFVKIEYNPNRVDFCSYAGVARAFEGLMGWKIGLPNFRVEQGSTVLNVDTSVSEVRPYVVSAVVRGLKIDYDIIKELMEMQEALHWMIGRDRKKASIGVHNLDTVEPPFSYVTCAPNEIKFIPLDKTEEMTPQEVLEKHEKGMAYRSEIDFASRYPLIVDRNGEVLSFPPIINGELTRVVEDTQNLFIDVTGTELNAIQRSLNVLVTAFADMGATIENVNVKYFDKDLITPNLNPQKMKLHVHYSNERLGIDFSDAQTVESLQHSRLGAKKFENGVLEVTIPAYRTDILHEIDLVEEVAIGYGIYKLEPTTPKSATIGKPHKVSEVTSYVRQIMVGLGFTEALNFVLTNEVDHYQKMRKKPEGLVILANPVSTDYSIIRNNLLPSLMKNLAVSKHHIFPQQMFEVSDVIKLNQESETYTERRIHLAAVSSHPTANFTEIKSILESLLMNLGWKSWAIQETKHPSFLQGRAATISLNKIELGIVGEIHPEVLNNFELENPTGAFEIDLQKIIDKKV</sequence>
<keyword evidence="7 12" id="KW-0547">Nucleotide-binding</keyword>
<evidence type="ECO:0000256" key="6">
    <source>
        <dbReference type="ARBA" id="ARBA00022723"/>
    </source>
</evidence>
<evidence type="ECO:0000256" key="7">
    <source>
        <dbReference type="ARBA" id="ARBA00022741"/>
    </source>
</evidence>
<dbReference type="Pfam" id="PF03483">
    <property type="entry name" value="B3_4"/>
    <property type="match status" value="1"/>
</dbReference>
<evidence type="ECO:0000256" key="11">
    <source>
        <dbReference type="ARBA" id="ARBA00023146"/>
    </source>
</evidence>
<dbReference type="InterPro" id="IPR005146">
    <property type="entry name" value="B3/B4_tRNA-bd"/>
</dbReference>
<dbReference type="PROSITE" id="PS51483">
    <property type="entry name" value="B5"/>
    <property type="match status" value="1"/>
</dbReference>
<accession>A0A0M0BPS9</accession>
<dbReference type="InterPro" id="IPR022918">
    <property type="entry name" value="Phe_tRNA_ligase_beta2_arc"/>
</dbReference>
<dbReference type="SUPFAM" id="SSF46955">
    <property type="entry name" value="Putative DNA-binding domain"/>
    <property type="match status" value="2"/>
</dbReference>
<keyword evidence="5 12" id="KW-0436">Ligase</keyword>
<dbReference type="GO" id="GO:0009328">
    <property type="term" value="C:phenylalanine-tRNA ligase complex"/>
    <property type="evidence" value="ECO:0007669"/>
    <property type="project" value="TreeGrafter"/>
</dbReference>
<dbReference type="PANTHER" id="PTHR10947">
    <property type="entry name" value="PHENYLALANYL-TRNA SYNTHETASE BETA CHAIN AND LEUCINE-RICH REPEAT-CONTAINING PROTEIN 47"/>
    <property type="match status" value="1"/>
</dbReference>
<proteinExistence type="inferred from homology"/>
<evidence type="ECO:0000256" key="4">
    <source>
        <dbReference type="ARBA" id="ARBA00022490"/>
    </source>
</evidence>
<dbReference type="PANTHER" id="PTHR10947:SF0">
    <property type="entry name" value="PHENYLALANINE--TRNA LIGASE BETA SUBUNIT"/>
    <property type="match status" value="1"/>
</dbReference>
<keyword evidence="9 12" id="KW-0460">Magnesium</keyword>
<dbReference type="InterPro" id="IPR041616">
    <property type="entry name" value="PheRS_beta_core"/>
</dbReference>